<keyword evidence="2" id="KW-1185">Reference proteome</keyword>
<dbReference type="GO" id="GO:0005869">
    <property type="term" value="C:dynactin complex"/>
    <property type="evidence" value="ECO:0007669"/>
    <property type="project" value="InterPro"/>
</dbReference>
<organism evidence="1 2">
    <name type="scientific">Aplosporella prunicola CBS 121167</name>
    <dbReference type="NCBI Taxonomy" id="1176127"/>
    <lineage>
        <taxon>Eukaryota</taxon>
        <taxon>Fungi</taxon>
        <taxon>Dikarya</taxon>
        <taxon>Ascomycota</taxon>
        <taxon>Pezizomycotina</taxon>
        <taxon>Dothideomycetes</taxon>
        <taxon>Dothideomycetes incertae sedis</taxon>
        <taxon>Botryosphaeriales</taxon>
        <taxon>Aplosporellaceae</taxon>
        <taxon>Aplosporella</taxon>
    </lineage>
</organism>
<dbReference type="Proteomes" id="UP000799438">
    <property type="component" value="Unassembled WGS sequence"/>
</dbReference>
<evidence type="ECO:0000313" key="2">
    <source>
        <dbReference type="Proteomes" id="UP000799438"/>
    </source>
</evidence>
<evidence type="ECO:0000313" key="1">
    <source>
        <dbReference type="EMBL" id="KAF2139034.1"/>
    </source>
</evidence>
<proteinExistence type="predicted"/>
<dbReference type="PANTHER" id="PTHR28360:SF1">
    <property type="entry name" value="DYNACTIN SUBUNIT 3"/>
    <property type="match status" value="1"/>
</dbReference>
<dbReference type="RefSeq" id="XP_033394747.1">
    <property type="nucleotide sequence ID" value="XM_033537297.1"/>
</dbReference>
<dbReference type="GO" id="GO:0061640">
    <property type="term" value="P:cytoskeleton-dependent cytokinesis"/>
    <property type="evidence" value="ECO:0007669"/>
    <property type="project" value="InterPro"/>
</dbReference>
<dbReference type="InterPro" id="IPR009991">
    <property type="entry name" value="DCTN3"/>
</dbReference>
<name>A0A6A6B722_9PEZI</name>
<dbReference type="Pfam" id="PF07426">
    <property type="entry name" value="Dynactin_p22"/>
    <property type="match status" value="1"/>
</dbReference>
<dbReference type="PANTHER" id="PTHR28360">
    <property type="entry name" value="DYNACTIN SUBUNIT 3"/>
    <property type="match status" value="1"/>
</dbReference>
<dbReference type="GeneID" id="54294793"/>
<dbReference type="AlphaFoldDB" id="A0A6A6B722"/>
<dbReference type="OrthoDB" id="5403729at2759"/>
<protein>
    <recommendedName>
        <fullName evidence="3">Nuclear distribution protein RO10</fullName>
    </recommendedName>
</protein>
<reference evidence="1" key="1">
    <citation type="journal article" date="2020" name="Stud. Mycol.">
        <title>101 Dothideomycetes genomes: a test case for predicting lifestyles and emergence of pathogens.</title>
        <authorList>
            <person name="Haridas S."/>
            <person name="Albert R."/>
            <person name="Binder M."/>
            <person name="Bloem J."/>
            <person name="Labutti K."/>
            <person name="Salamov A."/>
            <person name="Andreopoulos B."/>
            <person name="Baker S."/>
            <person name="Barry K."/>
            <person name="Bills G."/>
            <person name="Bluhm B."/>
            <person name="Cannon C."/>
            <person name="Castanera R."/>
            <person name="Culley D."/>
            <person name="Daum C."/>
            <person name="Ezra D."/>
            <person name="Gonzalez J."/>
            <person name="Henrissat B."/>
            <person name="Kuo A."/>
            <person name="Liang C."/>
            <person name="Lipzen A."/>
            <person name="Lutzoni F."/>
            <person name="Magnuson J."/>
            <person name="Mondo S."/>
            <person name="Nolan M."/>
            <person name="Ohm R."/>
            <person name="Pangilinan J."/>
            <person name="Park H.-J."/>
            <person name="Ramirez L."/>
            <person name="Alfaro M."/>
            <person name="Sun H."/>
            <person name="Tritt A."/>
            <person name="Yoshinaga Y."/>
            <person name="Zwiers L.-H."/>
            <person name="Turgeon B."/>
            <person name="Goodwin S."/>
            <person name="Spatafora J."/>
            <person name="Crous P."/>
            <person name="Grigoriev I."/>
        </authorList>
    </citation>
    <scope>NUCLEOTIDE SEQUENCE</scope>
    <source>
        <strain evidence="1">CBS 121167</strain>
    </source>
</reference>
<accession>A0A6A6B722</accession>
<gene>
    <name evidence="1" type="ORF">K452DRAFT_233305</name>
</gene>
<sequence length="202" mass="22734">MDDVLLQTLDMLEWRLRRIEFVLNGNVPPDAHQSEATVAARMQKLESTLASLASKSRAISDVLHLQSKHADLFSPQEPKTKPQDDTPPPEIKLSTVLTDAPAFPATASQLTSLNDLPLPPTGSFTSLVALQPRITQLEERQVDQALQISDLRKRSGQAVLRWHEVMVLGQGRCWAEWDTRVRQAERDVRREEVKRAQEDGVD</sequence>
<dbReference type="EMBL" id="ML995494">
    <property type="protein sequence ID" value="KAF2139034.1"/>
    <property type="molecule type" value="Genomic_DNA"/>
</dbReference>
<evidence type="ECO:0008006" key="3">
    <source>
        <dbReference type="Google" id="ProtNLM"/>
    </source>
</evidence>